<gene>
    <name evidence="2" type="ORF">SAMN04488116_1625</name>
</gene>
<dbReference type="InterPro" id="IPR027843">
    <property type="entry name" value="DUF4440"/>
</dbReference>
<dbReference type="Gene3D" id="3.10.450.50">
    <property type="match status" value="1"/>
</dbReference>
<proteinExistence type="predicted"/>
<keyword evidence="3" id="KW-1185">Reference proteome</keyword>
<dbReference type="SUPFAM" id="SSF54427">
    <property type="entry name" value="NTF2-like"/>
    <property type="match status" value="1"/>
</dbReference>
<dbReference type="OrthoDB" id="9814425at2"/>
<dbReference type="RefSeq" id="WP_073178165.1">
    <property type="nucleotide sequence ID" value="NZ_FQWL01000002.1"/>
</dbReference>
<dbReference type="InterPro" id="IPR032710">
    <property type="entry name" value="NTF2-like_dom_sf"/>
</dbReference>
<dbReference type="Proteomes" id="UP000184532">
    <property type="component" value="Unassembled WGS sequence"/>
</dbReference>
<evidence type="ECO:0000313" key="2">
    <source>
        <dbReference type="EMBL" id="SHG52995.1"/>
    </source>
</evidence>
<dbReference type="EMBL" id="FQWL01000002">
    <property type="protein sequence ID" value="SHG52995.1"/>
    <property type="molecule type" value="Genomic_DNA"/>
</dbReference>
<name>A0A1M5KJT9_9FLAO</name>
<evidence type="ECO:0000259" key="1">
    <source>
        <dbReference type="Pfam" id="PF14534"/>
    </source>
</evidence>
<reference evidence="3" key="1">
    <citation type="submission" date="2016-11" db="EMBL/GenBank/DDBJ databases">
        <authorList>
            <person name="Varghese N."/>
            <person name="Submissions S."/>
        </authorList>
    </citation>
    <scope>NUCLEOTIDE SEQUENCE [LARGE SCALE GENOMIC DNA]</scope>
    <source>
        <strain evidence="3">DSM 22638</strain>
    </source>
</reference>
<protein>
    <recommendedName>
        <fullName evidence="1">DUF4440 domain-containing protein</fullName>
    </recommendedName>
</protein>
<dbReference type="Pfam" id="PF14534">
    <property type="entry name" value="DUF4440"/>
    <property type="match status" value="1"/>
</dbReference>
<feature type="domain" description="DUF4440" evidence="1">
    <location>
        <begin position="46"/>
        <end position="158"/>
    </location>
</feature>
<organism evidence="2 3">
    <name type="scientific">Flagellimonas flava</name>
    <dbReference type="NCBI Taxonomy" id="570519"/>
    <lineage>
        <taxon>Bacteria</taxon>
        <taxon>Pseudomonadati</taxon>
        <taxon>Bacteroidota</taxon>
        <taxon>Flavobacteriia</taxon>
        <taxon>Flavobacteriales</taxon>
        <taxon>Flavobacteriaceae</taxon>
        <taxon>Flagellimonas</taxon>
    </lineage>
</organism>
<dbReference type="AlphaFoldDB" id="A0A1M5KJT9"/>
<sequence>MYPTQKSIRLLVLFFMGLLAIQCAPKKEEAPLIIDQSLTETDIVAIKAARKNYTNAWLAGDSTQIMAALTPDVVLIPHHGDMPIEGPAAIKEFWWPADALPSKVTQFTSTTDEVDGQGNIAYVRGRFTLVFTYGEQTFSNTGNYLNVLKKNENSEWKLARLIWNDPIATTDTN</sequence>
<dbReference type="STRING" id="570519.SAMN04488116_1625"/>
<evidence type="ECO:0000313" key="3">
    <source>
        <dbReference type="Proteomes" id="UP000184532"/>
    </source>
</evidence>
<accession>A0A1M5KJT9</accession>